<proteinExistence type="predicted"/>
<reference evidence="2 3" key="1">
    <citation type="submission" date="2024-02" db="EMBL/GenBank/DDBJ databases">
        <title>de novo genome assembly of Solanum bulbocastanum strain 11H21.</title>
        <authorList>
            <person name="Hosaka A.J."/>
        </authorList>
    </citation>
    <scope>NUCLEOTIDE SEQUENCE [LARGE SCALE GENOMIC DNA]</scope>
    <source>
        <tissue evidence="2">Young leaves</tissue>
    </source>
</reference>
<evidence type="ECO:0000256" key="1">
    <source>
        <dbReference type="SAM" id="MobiDB-lite"/>
    </source>
</evidence>
<dbReference type="Proteomes" id="UP001371456">
    <property type="component" value="Unassembled WGS sequence"/>
</dbReference>
<comment type="caution">
    <text evidence="2">The sequence shown here is derived from an EMBL/GenBank/DDBJ whole genome shotgun (WGS) entry which is preliminary data.</text>
</comment>
<accession>A0AAN8T5B8</accession>
<keyword evidence="3" id="KW-1185">Reference proteome</keyword>
<feature type="region of interest" description="Disordered" evidence="1">
    <location>
        <begin position="20"/>
        <end position="69"/>
    </location>
</feature>
<name>A0AAN8T5B8_SOLBU</name>
<feature type="compositionally biased region" description="Basic residues" evidence="1">
    <location>
        <begin position="44"/>
        <end position="53"/>
    </location>
</feature>
<evidence type="ECO:0000313" key="3">
    <source>
        <dbReference type="Proteomes" id="UP001371456"/>
    </source>
</evidence>
<dbReference type="EMBL" id="JBANQN010000008">
    <property type="protein sequence ID" value="KAK6781985.1"/>
    <property type="molecule type" value="Genomic_DNA"/>
</dbReference>
<protein>
    <submittedName>
        <fullName evidence="2">Uncharacterized protein</fullName>
    </submittedName>
</protein>
<organism evidence="2 3">
    <name type="scientific">Solanum bulbocastanum</name>
    <name type="common">Wild potato</name>
    <dbReference type="NCBI Taxonomy" id="147425"/>
    <lineage>
        <taxon>Eukaryota</taxon>
        <taxon>Viridiplantae</taxon>
        <taxon>Streptophyta</taxon>
        <taxon>Embryophyta</taxon>
        <taxon>Tracheophyta</taxon>
        <taxon>Spermatophyta</taxon>
        <taxon>Magnoliopsida</taxon>
        <taxon>eudicotyledons</taxon>
        <taxon>Gunneridae</taxon>
        <taxon>Pentapetalae</taxon>
        <taxon>asterids</taxon>
        <taxon>lamiids</taxon>
        <taxon>Solanales</taxon>
        <taxon>Solanaceae</taxon>
        <taxon>Solanoideae</taxon>
        <taxon>Solaneae</taxon>
        <taxon>Solanum</taxon>
    </lineage>
</organism>
<evidence type="ECO:0000313" key="2">
    <source>
        <dbReference type="EMBL" id="KAK6781985.1"/>
    </source>
</evidence>
<dbReference type="AlphaFoldDB" id="A0AAN8T5B8"/>
<sequence length="69" mass="7990">MSKQHFICTRAIRLQDELCPYKMDGKSENDGDGSEQAESIPFRSYKKTRRPSGRRLSPTMRGKRDAKEL</sequence>
<gene>
    <name evidence="2" type="ORF">RDI58_019781</name>
</gene>